<dbReference type="EMBL" id="MK072534">
    <property type="protein sequence ID" value="AYV87137.1"/>
    <property type="molecule type" value="Genomic_DNA"/>
</dbReference>
<name>A0A3G5AIW3_9VIRU</name>
<gene>
    <name evidence="1" type="ORF">Sylvanvirus28_1</name>
</gene>
<proteinExistence type="predicted"/>
<organism evidence="1">
    <name type="scientific">Sylvanvirus sp</name>
    <dbReference type="NCBI Taxonomy" id="2487774"/>
    <lineage>
        <taxon>Viruses</taxon>
    </lineage>
</organism>
<feature type="non-terminal residue" evidence="1">
    <location>
        <position position="1"/>
    </location>
</feature>
<sequence length="77" mass="8841">ATFDWRLISDCEKWLSNNSNATVVLSLAECSANNVYSHMLCIHQYLQSSDLKWVKCTVDKLTSIFYCAAEWNNLCTE</sequence>
<evidence type="ECO:0000313" key="1">
    <source>
        <dbReference type="EMBL" id="AYV87137.1"/>
    </source>
</evidence>
<accession>A0A3G5AIW3</accession>
<reference evidence="1" key="1">
    <citation type="submission" date="2018-10" db="EMBL/GenBank/DDBJ databases">
        <title>Hidden diversity of soil giant viruses.</title>
        <authorList>
            <person name="Schulz F."/>
            <person name="Alteio L."/>
            <person name="Goudeau D."/>
            <person name="Ryan E.M."/>
            <person name="Malmstrom R.R."/>
            <person name="Blanchard J."/>
            <person name="Woyke T."/>
        </authorList>
    </citation>
    <scope>NUCLEOTIDE SEQUENCE</scope>
    <source>
        <strain evidence="1">SYV1</strain>
    </source>
</reference>
<protein>
    <submittedName>
        <fullName evidence="1">Uncharacterized protein</fullName>
    </submittedName>
</protein>